<gene>
    <name evidence="2" type="ORF">EUU25_09410</name>
</gene>
<dbReference type="RefSeq" id="WP_158900409.1">
    <property type="nucleotide sequence ID" value="NZ_CP035733.1"/>
</dbReference>
<evidence type="ECO:0000313" key="2">
    <source>
        <dbReference type="EMBL" id="QGY80817.1"/>
    </source>
</evidence>
<dbReference type="AlphaFoldDB" id="A0A6I6L9N7"/>
<organism evidence="2 3">
    <name type="scientific">Sphingorhabdus lacus</name>
    <dbReference type="NCBI Taxonomy" id="392610"/>
    <lineage>
        <taxon>Bacteria</taxon>
        <taxon>Pseudomonadati</taxon>
        <taxon>Pseudomonadota</taxon>
        <taxon>Alphaproteobacteria</taxon>
        <taxon>Sphingomonadales</taxon>
        <taxon>Sphingomonadaceae</taxon>
        <taxon>Sphingorhabdus</taxon>
    </lineage>
</organism>
<dbReference type="EMBL" id="CP035733">
    <property type="protein sequence ID" value="QGY80817.1"/>
    <property type="molecule type" value="Genomic_DNA"/>
</dbReference>
<name>A0A6I6L9N7_9SPHN</name>
<protein>
    <submittedName>
        <fullName evidence="2">Uncharacterized protein</fullName>
    </submittedName>
</protein>
<dbReference type="Proteomes" id="UP000428803">
    <property type="component" value="Chromosome"/>
</dbReference>
<keyword evidence="1" id="KW-0812">Transmembrane</keyword>
<accession>A0A6I6L9N7</accession>
<sequence length="232" mass="25610">MEKIKKSLGSGVTRLSEIVTFWTALPAGAVALMSGYLSSGVSWIAALGPFGVFSAGLMGFFLSSLGLAAITKNRLWRLQVDTAKRLIGESSPFDPMESIFVDKRIKIADLINPYDQIIIGKKFINCELIGPANIIPMLGNGKFTGNRFDQSDSVEIRNDAKPSNAIGFVDCDIENCRFFRVTIFWQQGARKIADEIITSQNWLTVMEDSQLALEDRTPENKVNAKPKTKGRL</sequence>
<feature type="transmembrane region" description="Helical" evidence="1">
    <location>
        <begin position="12"/>
        <end position="37"/>
    </location>
</feature>
<keyword evidence="3" id="KW-1185">Reference proteome</keyword>
<dbReference type="OrthoDB" id="7596679at2"/>
<feature type="transmembrane region" description="Helical" evidence="1">
    <location>
        <begin position="43"/>
        <end position="70"/>
    </location>
</feature>
<keyword evidence="1" id="KW-0472">Membrane</keyword>
<dbReference type="KEGG" id="slaa:EUU25_09410"/>
<proteinExistence type="predicted"/>
<evidence type="ECO:0000313" key="3">
    <source>
        <dbReference type="Proteomes" id="UP000428803"/>
    </source>
</evidence>
<keyword evidence="1" id="KW-1133">Transmembrane helix</keyword>
<evidence type="ECO:0000256" key="1">
    <source>
        <dbReference type="SAM" id="Phobius"/>
    </source>
</evidence>
<reference evidence="3" key="1">
    <citation type="submission" date="2019-01" db="EMBL/GenBank/DDBJ databases">
        <title>Sphingorhabdus lacus sp.nov., isolated from an oligotrophic freshwater lake.</title>
        <authorList>
            <person name="Park M."/>
        </authorList>
    </citation>
    <scope>NUCLEOTIDE SEQUENCE [LARGE SCALE GENOMIC DNA]</scope>
    <source>
        <strain evidence="3">IMCC1753</strain>
    </source>
</reference>